<proteinExistence type="predicted"/>
<dbReference type="EMBL" id="MEWG01000006">
    <property type="protein sequence ID" value="OGC78179.1"/>
    <property type="molecule type" value="Genomic_DNA"/>
</dbReference>
<sequence length="340" mass="39732">MSTHNDVSDGLNRSITTNIDEIIQEIQSESGFFSEDLIGESKWWNSEVAGAKHFSGIIDGKPAVLKLQLVKIDAPEVTLIENYHKFNKSSHIRAPYIYYHKPWDDNKNYEAIIMEKVEKVPVINYPSNIHEIEEFHFYFKEYKLNTDVSDPWLDLPEERSSVEFIEKKFAKWKDMRSKVTKNTDVLTETDEALIADGIKKLVSFYTDEVELEFVHGHFGPQDLSKVDKDKAVVFSNLYWSWRYPYYDLVFGFHYFKYFLANTSSVTREIYMTNSQLWQECMVKTAKSLSNFDEKTLNAAILERLLAGLNLDYLTVGRDKPMFNILLDETRAEISKYIKLI</sequence>
<dbReference type="InterPro" id="IPR011009">
    <property type="entry name" value="Kinase-like_dom_sf"/>
</dbReference>
<comment type="caution">
    <text evidence="1">The sequence shown here is derived from an EMBL/GenBank/DDBJ whole genome shotgun (WGS) entry which is preliminary data.</text>
</comment>
<evidence type="ECO:0000313" key="2">
    <source>
        <dbReference type="Proteomes" id="UP000176815"/>
    </source>
</evidence>
<name>A0A1F4X950_UNCKA</name>
<reference evidence="1 2" key="1">
    <citation type="journal article" date="2016" name="Nat. Commun.">
        <title>Thousands of microbial genomes shed light on interconnected biogeochemical processes in an aquifer system.</title>
        <authorList>
            <person name="Anantharaman K."/>
            <person name="Brown C.T."/>
            <person name="Hug L.A."/>
            <person name="Sharon I."/>
            <person name="Castelle C.J."/>
            <person name="Probst A.J."/>
            <person name="Thomas B.C."/>
            <person name="Singh A."/>
            <person name="Wilkins M.J."/>
            <person name="Karaoz U."/>
            <person name="Brodie E.L."/>
            <person name="Williams K.H."/>
            <person name="Hubbard S.S."/>
            <person name="Banfield J.F."/>
        </authorList>
    </citation>
    <scope>NUCLEOTIDE SEQUENCE [LARGE SCALE GENOMIC DNA]</scope>
</reference>
<gene>
    <name evidence="1" type="ORF">A2619_01825</name>
</gene>
<evidence type="ECO:0000313" key="1">
    <source>
        <dbReference type="EMBL" id="OGC78179.1"/>
    </source>
</evidence>
<evidence type="ECO:0008006" key="3">
    <source>
        <dbReference type="Google" id="ProtNLM"/>
    </source>
</evidence>
<organism evidence="1 2">
    <name type="scientific">candidate division WWE3 bacterium RIFOXYD1_FULL_39_9</name>
    <dbReference type="NCBI Taxonomy" id="1802649"/>
    <lineage>
        <taxon>Bacteria</taxon>
        <taxon>Katanobacteria</taxon>
    </lineage>
</organism>
<protein>
    <recommendedName>
        <fullName evidence="3">Aminoglycoside phosphotransferase domain-containing protein</fullName>
    </recommendedName>
</protein>
<accession>A0A1F4X950</accession>
<dbReference type="Proteomes" id="UP000176815">
    <property type="component" value="Unassembled WGS sequence"/>
</dbReference>
<dbReference type="SUPFAM" id="SSF56112">
    <property type="entry name" value="Protein kinase-like (PK-like)"/>
    <property type="match status" value="1"/>
</dbReference>
<dbReference type="AlphaFoldDB" id="A0A1F4X950"/>